<feature type="compositionally biased region" description="Basic and acidic residues" evidence="6">
    <location>
        <begin position="84"/>
        <end position="101"/>
    </location>
</feature>
<keyword evidence="3" id="KW-0256">Endoplasmic reticulum</keyword>
<dbReference type="Proteomes" id="UP000566819">
    <property type="component" value="Unassembled WGS sequence"/>
</dbReference>
<feature type="region of interest" description="Disordered" evidence="6">
    <location>
        <begin position="22"/>
        <end position="104"/>
    </location>
</feature>
<evidence type="ECO:0000256" key="4">
    <source>
        <dbReference type="ARBA" id="ARBA00022989"/>
    </source>
</evidence>
<evidence type="ECO:0000256" key="1">
    <source>
        <dbReference type="ARBA" id="ARBA00004477"/>
    </source>
</evidence>
<evidence type="ECO:0000256" key="6">
    <source>
        <dbReference type="SAM" id="MobiDB-lite"/>
    </source>
</evidence>
<dbReference type="PANTHER" id="PTHR31394:SF1">
    <property type="entry name" value="TRANSMEMBRANE PROTEIN 199"/>
    <property type="match status" value="1"/>
</dbReference>
<dbReference type="Pfam" id="PF11712">
    <property type="entry name" value="Vma12"/>
    <property type="match status" value="1"/>
</dbReference>
<dbReference type="AlphaFoldDB" id="A0A8H4RSD1"/>
<reference evidence="8 9" key="1">
    <citation type="submission" date="2020-03" db="EMBL/GenBank/DDBJ databases">
        <title>Draft Genome Sequence of Cudoniella acicularis.</title>
        <authorList>
            <person name="Buettner E."/>
            <person name="Kellner H."/>
        </authorList>
    </citation>
    <scope>NUCLEOTIDE SEQUENCE [LARGE SCALE GENOMIC DNA]</scope>
    <source>
        <strain evidence="8 9">DSM 108380</strain>
    </source>
</reference>
<keyword evidence="2 7" id="KW-0812">Transmembrane</keyword>
<dbReference type="OrthoDB" id="19981at2759"/>
<evidence type="ECO:0000313" key="9">
    <source>
        <dbReference type="Proteomes" id="UP000566819"/>
    </source>
</evidence>
<evidence type="ECO:0000256" key="2">
    <source>
        <dbReference type="ARBA" id="ARBA00022692"/>
    </source>
</evidence>
<protein>
    <recommendedName>
        <fullName evidence="10">ATPase, vacuolar ER assembly factor, Vma12</fullName>
    </recommendedName>
</protein>
<evidence type="ECO:0000256" key="3">
    <source>
        <dbReference type="ARBA" id="ARBA00022824"/>
    </source>
</evidence>
<comment type="subcellular location">
    <subcellularLocation>
        <location evidence="1">Endoplasmic reticulum membrane</location>
        <topology evidence="1">Multi-pass membrane protein</topology>
    </subcellularLocation>
</comment>
<keyword evidence="4 7" id="KW-1133">Transmembrane helix</keyword>
<accession>A0A8H4RSD1</accession>
<dbReference type="InterPro" id="IPR021013">
    <property type="entry name" value="ATPase_Vma12"/>
</dbReference>
<evidence type="ECO:0000313" key="8">
    <source>
        <dbReference type="EMBL" id="KAF4634503.1"/>
    </source>
</evidence>
<feature type="compositionally biased region" description="Basic and acidic residues" evidence="6">
    <location>
        <begin position="57"/>
        <end position="70"/>
    </location>
</feature>
<sequence length="333" mass="36614">MVLLTMTASIVEALEKIQSLKPVSTSTIPPTNSSRLERKNNPGAKHGHPIVNQQTLADERRGTEGQEKESSVTFVPSSASSKPENLEKDNRRKDPVLEHPKIGNPISHSQVLDIVQQLKTLALSPSSLEDLLLGVRVYVPPPPPKSEPTSEYKALMARLRRDEEHRSYERMTNPPPPMETFAQRFPTSSAAHAFSSNHSFMNPSDADDGVTYADVDRQMALIFNVLISIVACAAAIWIAARWWSTPARLALSMSGSMFVGVAEVVVYSGYIRRVAEAKGQAKKLKEVKEVVNTWAVGGGEDVAGIPIAKYPIEIATKEDEDAIKARRRKKEAP</sequence>
<organism evidence="8 9">
    <name type="scientific">Cudoniella acicularis</name>
    <dbReference type="NCBI Taxonomy" id="354080"/>
    <lineage>
        <taxon>Eukaryota</taxon>
        <taxon>Fungi</taxon>
        <taxon>Dikarya</taxon>
        <taxon>Ascomycota</taxon>
        <taxon>Pezizomycotina</taxon>
        <taxon>Leotiomycetes</taxon>
        <taxon>Helotiales</taxon>
        <taxon>Tricladiaceae</taxon>
        <taxon>Cudoniella</taxon>
    </lineage>
</organism>
<feature type="transmembrane region" description="Helical" evidence="7">
    <location>
        <begin position="221"/>
        <end position="243"/>
    </location>
</feature>
<dbReference type="GO" id="GO:0005789">
    <property type="term" value="C:endoplasmic reticulum membrane"/>
    <property type="evidence" value="ECO:0007669"/>
    <property type="project" value="UniProtKB-SubCell"/>
</dbReference>
<evidence type="ECO:0000256" key="5">
    <source>
        <dbReference type="ARBA" id="ARBA00023136"/>
    </source>
</evidence>
<evidence type="ECO:0000256" key="7">
    <source>
        <dbReference type="SAM" id="Phobius"/>
    </source>
</evidence>
<keyword evidence="5 7" id="KW-0472">Membrane</keyword>
<gene>
    <name evidence="8" type="ORF">G7Y89_g3603</name>
</gene>
<feature type="transmembrane region" description="Helical" evidence="7">
    <location>
        <begin position="249"/>
        <end position="270"/>
    </location>
</feature>
<keyword evidence="9" id="KW-1185">Reference proteome</keyword>
<proteinExistence type="predicted"/>
<name>A0A8H4RSD1_9HELO</name>
<feature type="compositionally biased region" description="Low complexity" evidence="6">
    <location>
        <begin position="71"/>
        <end position="81"/>
    </location>
</feature>
<comment type="caution">
    <text evidence="8">The sequence shown here is derived from an EMBL/GenBank/DDBJ whole genome shotgun (WGS) entry which is preliminary data.</text>
</comment>
<evidence type="ECO:0008006" key="10">
    <source>
        <dbReference type="Google" id="ProtNLM"/>
    </source>
</evidence>
<dbReference type="EMBL" id="JAAMPI010000180">
    <property type="protein sequence ID" value="KAF4634503.1"/>
    <property type="molecule type" value="Genomic_DNA"/>
</dbReference>
<dbReference type="GO" id="GO:0070072">
    <property type="term" value="P:vacuolar proton-transporting V-type ATPase complex assembly"/>
    <property type="evidence" value="ECO:0007669"/>
    <property type="project" value="InterPro"/>
</dbReference>
<feature type="compositionally biased region" description="Polar residues" evidence="6">
    <location>
        <begin position="22"/>
        <end position="34"/>
    </location>
</feature>
<dbReference type="PANTHER" id="PTHR31394">
    <property type="entry name" value="TRANSMEMBRANE PROTEIN 199"/>
    <property type="match status" value="1"/>
</dbReference>